<dbReference type="AlphaFoldDB" id="D4H239"/>
<accession>D4H239</accession>
<dbReference type="HOGENOM" id="CLU_2117017_0_0_0"/>
<feature type="transmembrane region" description="Helical" evidence="1">
    <location>
        <begin position="21"/>
        <end position="46"/>
    </location>
</feature>
<proteinExistence type="predicted"/>
<evidence type="ECO:0000313" key="2">
    <source>
        <dbReference type="EMBL" id="ADD67016.1"/>
    </source>
</evidence>
<feature type="transmembrane region" description="Helical" evidence="1">
    <location>
        <begin position="58"/>
        <end position="82"/>
    </location>
</feature>
<evidence type="ECO:0000256" key="1">
    <source>
        <dbReference type="SAM" id="Phobius"/>
    </source>
</evidence>
<evidence type="ECO:0000313" key="3">
    <source>
        <dbReference type="Proteomes" id="UP000002012"/>
    </source>
</evidence>
<keyword evidence="1" id="KW-1133">Transmembrane helix</keyword>
<keyword evidence="1" id="KW-0472">Membrane</keyword>
<organism evidence="2 3">
    <name type="scientific">Denitrovibrio acetiphilus (strain DSM 12809 / NBRC 114555 / N2460)</name>
    <dbReference type="NCBI Taxonomy" id="522772"/>
    <lineage>
        <taxon>Bacteria</taxon>
        <taxon>Pseudomonadati</taxon>
        <taxon>Deferribacterota</taxon>
        <taxon>Deferribacteres</taxon>
        <taxon>Deferribacterales</taxon>
        <taxon>Geovibrionaceae</taxon>
        <taxon>Denitrovibrio</taxon>
    </lineage>
</organism>
<dbReference type="KEGG" id="dap:Dacet_0212"/>
<keyword evidence="1" id="KW-0812">Transmembrane</keyword>
<dbReference type="InParanoid" id="D4H239"/>
<dbReference type="EMBL" id="CP001968">
    <property type="protein sequence ID" value="ADD67016.1"/>
    <property type="molecule type" value="Genomic_DNA"/>
</dbReference>
<keyword evidence="3" id="KW-1185">Reference proteome</keyword>
<sequence length="114" mass="12750">MKCKELWLKYLDNFSAKVAYDIILSCKIGIAAVFVIYTVLMYTTFIPSEFTGTILSRIMFSIVSGVGVTIFTMPLFLGVMVIAGFAVRFMRDCCAGGCFLCSWVRERLGTSNRI</sequence>
<protein>
    <submittedName>
        <fullName evidence="2">Uncharacterized protein</fullName>
    </submittedName>
</protein>
<reference evidence="2 3" key="1">
    <citation type="journal article" date="2010" name="Stand. Genomic Sci.">
        <title>Complete genome sequence of Denitrovibrio acetiphilus type strain (N2460).</title>
        <authorList>
            <person name="Kiss H."/>
            <person name="Lang E."/>
            <person name="Lapidus A."/>
            <person name="Copeland A."/>
            <person name="Nolan M."/>
            <person name="Glavina Del Rio T."/>
            <person name="Chen F."/>
            <person name="Lucas S."/>
            <person name="Tice H."/>
            <person name="Cheng J.F."/>
            <person name="Han C."/>
            <person name="Goodwin L."/>
            <person name="Pitluck S."/>
            <person name="Liolios K."/>
            <person name="Pati A."/>
            <person name="Ivanova N."/>
            <person name="Mavromatis K."/>
            <person name="Chen A."/>
            <person name="Palaniappan K."/>
            <person name="Land M."/>
            <person name="Hauser L."/>
            <person name="Chang Y.J."/>
            <person name="Jeffries C.D."/>
            <person name="Detter J.C."/>
            <person name="Brettin T."/>
            <person name="Spring S."/>
            <person name="Rohde M."/>
            <person name="Goker M."/>
            <person name="Woyke T."/>
            <person name="Bristow J."/>
            <person name="Eisen J.A."/>
            <person name="Markowitz V."/>
            <person name="Hugenholtz P."/>
            <person name="Kyrpides N.C."/>
            <person name="Klenk H.P."/>
        </authorList>
    </citation>
    <scope>NUCLEOTIDE SEQUENCE [LARGE SCALE GENOMIC DNA]</scope>
    <source>
        <strain evidence="3">DSM 12809 / NBRC 114555 / N2460</strain>
    </source>
</reference>
<name>D4H239_DENA2</name>
<dbReference type="PaxDb" id="522772-Dacet_0212"/>
<gene>
    <name evidence="2" type="ordered locus">Dacet_0212</name>
</gene>
<dbReference type="RefSeq" id="WP_013009561.1">
    <property type="nucleotide sequence ID" value="NC_013943.1"/>
</dbReference>
<dbReference type="Proteomes" id="UP000002012">
    <property type="component" value="Chromosome"/>
</dbReference>